<dbReference type="GO" id="GO:0004867">
    <property type="term" value="F:serine-type endopeptidase inhibitor activity"/>
    <property type="evidence" value="ECO:0007669"/>
    <property type="project" value="InterPro"/>
</dbReference>
<dbReference type="InterPro" id="IPR042185">
    <property type="entry name" value="Serpin_sf_2"/>
</dbReference>
<dbReference type="OrthoDB" id="9764871at2"/>
<dbReference type="CDD" id="cd19588">
    <property type="entry name" value="serpin_miropin-like"/>
    <property type="match status" value="1"/>
</dbReference>
<dbReference type="AlphaFoldDB" id="A0A3N6P5X6"/>
<dbReference type="EMBL" id="RCBY01000207">
    <property type="protein sequence ID" value="RQH28511.1"/>
    <property type="molecule type" value="Genomic_DNA"/>
</dbReference>
<name>A0A3N6P5X6_9CYAN</name>
<dbReference type="RefSeq" id="WP_124155388.1">
    <property type="nucleotide sequence ID" value="NZ_CAWOLW010000121.1"/>
</dbReference>
<dbReference type="Pfam" id="PF00079">
    <property type="entry name" value="Serpin"/>
    <property type="match status" value="1"/>
</dbReference>
<dbReference type="FunFam" id="3.30.497.10:FF:000001">
    <property type="entry name" value="Serine protease inhibitor"/>
    <property type="match status" value="1"/>
</dbReference>
<comment type="caution">
    <text evidence="3">The sequence shown here is derived from an EMBL/GenBank/DDBJ whole genome shotgun (WGS) entry which is preliminary data.</text>
</comment>
<dbReference type="InterPro" id="IPR042178">
    <property type="entry name" value="Serpin_sf_1"/>
</dbReference>
<sequence>MFKELMNKFSPISAKMSLGAIILIVILGVYNLPGSTIILRNQKQHKLAQTVDTSTLNKLVNANNKFGFQLFSEIQKSKSNENVFISPISIAIALSMTYNGAAGKTQEAMAKTLNFQGMSLEEINQANQDLGILLNSLNPEIKLNIANSIWTRKGISFYPSFIQVNQDFYQSQVREIDFDDPESLKIINNWVKDKTEGKIDQIIQKLEPEDVMVLLNAIYFQGNWEEQFSEYSTKDMPFYLANGTQKQHPIMFQSSRHLYYENQYFQAVSLPYKKGLVSMYIFLPREQVSLEGFYQVLNQKNWENWMKQFESYEVNLGLPTLKNEYEVTLNNMLKSLGMQIAFQGGRADFSGMSREKLFISEVKHKTFVEVNETGTEAAATTSVRITLESEVITVDMLVNRPFFFAIRDNNSGTILFMGEITNPEN</sequence>
<dbReference type="InterPro" id="IPR023796">
    <property type="entry name" value="Serpin_dom"/>
</dbReference>
<dbReference type="Gene3D" id="3.30.497.10">
    <property type="entry name" value="Antithrombin, subunit I, domain 2"/>
    <property type="match status" value="1"/>
</dbReference>
<evidence type="ECO:0000313" key="3">
    <source>
        <dbReference type="EMBL" id="RQH28511.1"/>
    </source>
</evidence>
<dbReference type="SMART" id="SM00093">
    <property type="entry name" value="SERPIN"/>
    <property type="match status" value="1"/>
</dbReference>
<dbReference type="InterPro" id="IPR036186">
    <property type="entry name" value="Serpin_sf"/>
</dbReference>
<dbReference type="PANTHER" id="PTHR11461">
    <property type="entry name" value="SERINE PROTEASE INHIBITOR, SERPIN"/>
    <property type="match status" value="1"/>
</dbReference>
<evidence type="ECO:0000313" key="4">
    <source>
        <dbReference type="Proteomes" id="UP000269154"/>
    </source>
</evidence>
<comment type="similarity">
    <text evidence="1">Belongs to the serpin family.</text>
</comment>
<dbReference type="GO" id="GO:0005615">
    <property type="term" value="C:extracellular space"/>
    <property type="evidence" value="ECO:0007669"/>
    <property type="project" value="InterPro"/>
</dbReference>
<evidence type="ECO:0000259" key="2">
    <source>
        <dbReference type="SMART" id="SM00093"/>
    </source>
</evidence>
<accession>A0A3N6P5X6</accession>
<keyword evidence="4" id="KW-1185">Reference proteome</keyword>
<dbReference type="InterPro" id="IPR000215">
    <property type="entry name" value="Serpin_fam"/>
</dbReference>
<evidence type="ECO:0000256" key="1">
    <source>
        <dbReference type="RuleBase" id="RU000411"/>
    </source>
</evidence>
<organism evidence="3 4">
    <name type="scientific">Okeania hirsuta</name>
    <dbReference type="NCBI Taxonomy" id="1458930"/>
    <lineage>
        <taxon>Bacteria</taxon>
        <taxon>Bacillati</taxon>
        <taxon>Cyanobacteriota</taxon>
        <taxon>Cyanophyceae</taxon>
        <taxon>Oscillatoriophycideae</taxon>
        <taxon>Oscillatoriales</taxon>
        <taxon>Microcoleaceae</taxon>
        <taxon>Okeania</taxon>
    </lineage>
</organism>
<proteinExistence type="inferred from homology"/>
<protein>
    <submittedName>
        <fullName evidence="3">Serpin family protein</fullName>
    </submittedName>
</protein>
<dbReference type="SUPFAM" id="SSF56574">
    <property type="entry name" value="Serpins"/>
    <property type="match status" value="1"/>
</dbReference>
<feature type="domain" description="Serpin" evidence="2">
    <location>
        <begin position="68"/>
        <end position="423"/>
    </location>
</feature>
<dbReference type="PANTHER" id="PTHR11461:SF211">
    <property type="entry name" value="GH10112P-RELATED"/>
    <property type="match status" value="1"/>
</dbReference>
<dbReference type="Proteomes" id="UP000269154">
    <property type="component" value="Unassembled WGS sequence"/>
</dbReference>
<gene>
    <name evidence="3" type="ORF">D5R40_25495</name>
</gene>
<dbReference type="Gene3D" id="2.30.39.10">
    <property type="entry name" value="Alpha-1-antitrypsin, domain 1"/>
    <property type="match status" value="1"/>
</dbReference>
<reference evidence="3 4" key="1">
    <citation type="journal article" date="2018" name="ACS Chem. Biol.">
        <title>Ketoreductase domain dysfunction expands chemodiversity: malyngamide biosynthesis in the cyanobacterium Okeania hirsuta.</title>
        <authorList>
            <person name="Moss N.A."/>
            <person name="Leao T."/>
            <person name="Rankin M."/>
            <person name="McCullough T.M."/>
            <person name="Qu P."/>
            <person name="Korobeynikov A."/>
            <person name="Smith J.L."/>
            <person name="Gerwick L."/>
            <person name="Gerwick W.H."/>
        </authorList>
    </citation>
    <scope>NUCLEOTIDE SEQUENCE [LARGE SCALE GENOMIC DNA]</scope>
    <source>
        <strain evidence="3 4">PAB10Feb10-1</strain>
    </source>
</reference>